<keyword evidence="3" id="KW-1185">Reference proteome</keyword>
<dbReference type="InterPro" id="IPR050312">
    <property type="entry name" value="IolE/XylAMocC-like"/>
</dbReference>
<dbReference type="RefSeq" id="WP_146576151.1">
    <property type="nucleotide sequence ID" value="NZ_SJPM01000001.1"/>
</dbReference>
<dbReference type="InterPro" id="IPR013022">
    <property type="entry name" value="Xyl_isomerase-like_TIM-brl"/>
</dbReference>
<evidence type="ECO:0000313" key="3">
    <source>
        <dbReference type="Proteomes" id="UP000316213"/>
    </source>
</evidence>
<dbReference type="OrthoDB" id="9814946at2"/>
<proteinExistence type="predicted"/>
<dbReference type="Pfam" id="PF01261">
    <property type="entry name" value="AP_endonuc_2"/>
    <property type="match status" value="1"/>
</dbReference>
<dbReference type="Gene3D" id="3.20.20.150">
    <property type="entry name" value="Divalent-metal-dependent TIM barrel enzymes"/>
    <property type="match status" value="1"/>
</dbReference>
<comment type="caution">
    <text evidence="2">The sequence shown here is derived from an EMBL/GenBank/DDBJ whole genome shotgun (WGS) entry which is preliminary data.</text>
</comment>
<protein>
    <submittedName>
        <fullName evidence="2">Inosose isomerase</fullName>
        <ecNumber evidence="2">5.3.99.-</ecNumber>
    </submittedName>
</protein>
<dbReference type="InterPro" id="IPR036237">
    <property type="entry name" value="Xyl_isomerase-like_sf"/>
</dbReference>
<dbReference type="GO" id="GO:0016853">
    <property type="term" value="F:isomerase activity"/>
    <property type="evidence" value="ECO:0007669"/>
    <property type="project" value="UniProtKB-KW"/>
</dbReference>
<dbReference type="Proteomes" id="UP000316213">
    <property type="component" value="Unassembled WGS sequence"/>
</dbReference>
<dbReference type="PANTHER" id="PTHR12110:SF48">
    <property type="entry name" value="BLL3656 PROTEIN"/>
    <property type="match status" value="1"/>
</dbReference>
<gene>
    <name evidence="2" type="primary">iolI_1</name>
    <name evidence="2" type="ORF">Pla100_06100</name>
</gene>
<organism evidence="2 3">
    <name type="scientific">Neorhodopirellula pilleata</name>
    <dbReference type="NCBI Taxonomy" id="2714738"/>
    <lineage>
        <taxon>Bacteria</taxon>
        <taxon>Pseudomonadati</taxon>
        <taxon>Planctomycetota</taxon>
        <taxon>Planctomycetia</taxon>
        <taxon>Pirellulales</taxon>
        <taxon>Pirellulaceae</taxon>
        <taxon>Neorhodopirellula</taxon>
    </lineage>
</organism>
<dbReference type="EMBL" id="SJPM01000001">
    <property type="protein sequence ID" value="TWU03680.1"/>
    <property type="molecule type" value="Genomic_DNA"/>
</dbReference>
<evidence type="ECO:0000313" key="2">
    <source>
        <dbReference type="EMBL" id="TWU03680.1"/>
    </source>
</evidence>
<reference evidence="2 3" key="1">
    <citation type="submission" date="2019-02" db="EMBL/GenBank/DDBJ databases">
        <title>Deep-cultivation of Planctomycetes and their phenomic and genomic characterization uncovers novel biology.</title>
        <authorList>
            <person name="Wiegand S."/>
            <person name="Jogler M."/>
            <person name="Boedeker C."/>
            <person name="Pinto D."/>
            <person name="Vollmers J."/>
            <person name="Rivas-Marin E."/>
            <person name="Kohn T."/>
            <person name="Peeters S.H."/>
            <person name="Heuer A."/>
            <person name="Rast P."/>
            <person name="Oberbeckmann S."/>
            <person name="Bunk B."/>
            <person name="Jeske O."/>
            <person name="Meyerdierks A."/>
            <person name="Storesund J.E."/>
            <person name="Kallscheuer N."/>
            <person name="Luecker S."/>
            <person name="Lage O.M."/>
            <person name="Pohl T."/>
            <person name="Merkel B.J."/>
            <person name="Hornburger P."/>
            <person name="Mueller R.-W."/>
            <person name="Bruemmer F."/>
            <person name="Labrenz M."/>
            <person name="Spormann A.M."/>
            <person name="Op Den Camp H."/>
            <person name="Overmann J."/>
            <person name="Amann R."/>
            <person name="Jetten M.S.M."/>
            <person name="Mascher T."/>
            <person name="Medema M.H."/>
            <person name="Devos D.P."/>
            <person name="Kaster A.-K."/>
            <person name="Ovreas L."/>
            <person name="Rohde M."/>
            <person name="Galperin M.Y."/>
            <person name="Jogler C."/>
        </authorList>
    </citation>
    <scope>NUCLEOTIDE SEQUENCE [LARGE SCALE GENOMIC DNA]</scope>
    <source>
        <strain evidence="2 3">Pla100</strain>
    </source>
</reference>
<feature type="domain" description="Xylose isomerase-like TIM barrel" evidence="1">
    <location>
        <begin position="64"/>
        <end position="311"/>
    </location>
</feature>
<dbReference type="PANTHER" id="PTHR12110">
    <property type="entry name" value="HYDROXYPYRUVATE ISOMERASE"/>
    <property type="match status" value="1"/>
</dbReference>
<name>A0A5C6AVA9_9BACT</name>
<dbReference type="SUPFAM" id="SSF51658">
    <property type="entry name" value="Xylose isomerase-like"/>
    <property type="match status" value="1"/>
</dbReference>
<sequence>MSFTLDRRHLFGFLASTPWLMPTSVQTMVTASEPRRADVVSRPPISLNTSTIRGQKLSVPDQIRVAAEAGYDGIEPWIRDLRQFVDGGGRLSDLKKQLDDSGLALSGAIGFAQWIVSDPGQRQAGLDEARRDMEMVRELGGHQMAAPPIGAHNADALAKQGDLDLKTIAGRYRDLLVIGEQIGVTPLLELWGFSPTLSRLSELVYVSTEAAHPAAALLPDFYHIYKGGNDMTGLAMIEASRMPLFHINDYPAQPSIAEIGDKDRVFPGDGVCPLVETIAMLLKHGFVGTFSLELFNPIYWERPAADVAAEGYQKSKAVIDQAMDSSMASRT</sequence>
<dbReference type="EC" id="5.3.99.-" evidence="2"/>
<evidence type="ECO:0000259" key="1">
    <source>
        <dbReference type="Pfam" id="PF01261"/>
    </source>
</evidence>
<accession>A0A5C6AVA9</accession>
<keyword evidence="2" id="KW-0413">Isomerase</keyword>
<dbReference type="AlphaFoldDB" id="A0A5C6AVA9"/>